<dbReference type="PROSITE" id="PS00197">
    <property type="entry name" value="2FE2S_FER_1"/>
    <property type="match status" value="1"/>
</dbReference>
<accession>A0A6M6JRR9</accession>
<sequence>MAALSSDDQRPLSSIEKTLRPRRDLPERSPGRRGGRVHTLTSTDGPATGGAAADAATLRVTARTVVADGVVALELASPSGLRLPDWTPGAHIDLVLPDGTTRQYSLCGDRWDPHAYRIGVLREEAGRGGSAYVHDVLRVGDLVGVGGPRNRFALVPADRYLFVAGGIGITPLLPMVRQADLLGADWRLLYGGRRRASMAFVDELSRYGDRVEVVPRDEAGHPDLHRFLDTPAPGTAVYACGPAPLLDAVQAACSSWPPHALRTERFVAAEPAAPVRRAPFDVELARSGVVLTVPPHRTVLEALDDVGVEVLSSCRQGVCGTCEVTVLAGEPDHRDALLDDDERRAGGCMFVCVSRARSDRLVLDL</sequence>
<feature type="compositionally biased region" description="Basic and acidic residues" evidence="8">
    <location>
        <begin position="17"/>
        <end position="30"/>
    </location>
</feature>
<dbReference type="InterPro" id="IPR012675">
    <property type="entry name" value="Beta-grasp_dom_sf"/>
</dbReference>
<dbReference type="SUPFAM" id="SSF54292">
    <property type="entry name" value="2Fe-2S ferredoxin-like"/>
    <property type="match status" value="1"/>
</dbReference>
<evidence type="ECO:0000256" key="3">
    <source>
        <dbReference type="ARBA" id="ARBA00022714"/>
    </source>
</evidence>
<dbReference type="Proteomes" id="UP000505377">
    <property type="component" value="Chromosome"/>
</dbReference>
<dbReference type="CDD" id="cd00207">
    <property type="entry name" value="fer2"/>
    <property type="match status" value="1"/>
</dbReference>
<feature type="region of interest" description="Disordered" evidence="8">
    <location>
        <begin position="1"/>
        <end position="51"/>
    </location>
</feature>
<evidence type="ECO:0000256" key="7">
    <source>
        <dbReference type="ARBA" id="ARBA00023014"/>
    </source>
</evidence>
<evidence type="ECO:0000256" key="5">
    <source>
        <dbReference type="ARBA" id="ARBA00023002"/>
    </source>
</evidence>
<dbReference type="InterPro" id="IPR017938">
    <property type="entry name" value="Riboflavin_synthase-like_b-brl"/>
</dbReference>
<evidence type="ECO:0000313" key="12">
    <source>
        <dbReference type="Proteomes" id="UP000505377"/>
    </source>
</evidence>
<dbReference type="GO" id="GO:0016491">
    <property type="term" value="F:oxidoreductase activity"/>
    <property type="evidence" value="ECO:0007669"/>
    <property type="project" value="UniProtKB-KW"/>
</dbReference>
<dbReference type="GO" id="GO:0046872">
    <property type="term" value="F:metal ion binding"/>
    <property type="evidence" value="ECO:0007669"/>
    <property type="project" value="UniProtKB-KW"/>
</dbReference>
<evidence type="ECO:0000313" key="11">
    <source>
        <dbReference type="EMBL" id="QJY49913.1"/>
    </source>
</evidence>
<dbReference type="PRINTS" id="PR00409">
    <property type="entry name" value="PHDIOXRDTASE"/>
</dbReference>
<organism evidence="11 12">
    <name type="scientific">Pseudonocardia broussonetiae</name>
    <dbReference type="NCBI Taxonomy" id="2736640"/>
    <lineage>
        <taxon>Bacteria</taxon>
        <taxon>Bacillati</taxon>
        <taxon>Actinomycetota</taxon>
        <taxon>Actinomycetes</taxon>
        <taxon>Pseudonocardiales</taxon>
        <taxon>Pseudonocardiaceae</taxon>
        <taxon>Pseudonocardia</taxon>
    </lineage>
</organism>
<keyword evidence="12" id="KW-1185">Reference proteome</keyword>
<evidence type="ECO:0000259" key="9">
    <source>
        <dbReference type="PROSITE" id="PS51085"/>
    </source>
</evidence>
<comment type="cofactor">
    <cofactor evidence="1">
        <name>FAD</name>
        <dbReference type="ChEBI" id="CHEBI:57692"/>
    </cofactor>
</comment>
<dbReference type="InterPro" id="IPR017927">
    <property type="entry name" value="FAD-bd_FR_type"/>
</dbReference>
<reference evidence="11 12" key="1">
    <citation type="submission" date="2020-05" db="EMBL/GenBank/DDBJ databases">
        <authorList>
            <person name="Mo P."/>
        </authorList>
    </citation>
    <scope>NUCLEOTIDE SEQUENCE [LARGE SCALE GENOMIC DNA]</scope>
    <source>
        <strain evidence="11 12">Gen01</strain>
    </source>
</reference>
<dbReference type="EMBL" id="CP053564">
    <property type="protein sequence ID" value="QJY49913.1"/>
    <property type="molecule type" value="Genomic_DNA"/>
</dbReference>
<feature type="domain" description="FAD-binding FR-type" evidence="10">
    <location>
        <begin position="53"/>
        <end position="155"/>
    </location>
</feature>
<evidence type="ECO:0000256" key="1">
    <source>
        <dbReference type="ARBA" id="ARBA00001974"/>
    </source>
</evidence>
<keyword evidence="6" id="KW-0408">Iron</keyword>
<dbReference type="SUPFAM" id="SSF63380">
    <property type="entry name" value="Riboflavin synthase domain-like"/>
    <property type="match status" value="1"/>
</dbReference>
<evidence type="ECO:0000256" key="8">
    <source>
        <dbReference type="SAM" id="MobiDB-lite"/>
    </source>
</evidence>
<dbReference type="InterPro" id="IPR001041">
    <property type="entry name" value="2Fe-2S_ferredoxin-type"/>
</dbReference>
<dbReference type="Gene3D" id="2.40.30.10">
    <property type="entry name" value="Translation factors"/>
    <property type="match status" value="1"/>
</dbReference>
<dbReference type="Gene3D" id="3.10.20.30">
    <property type="match status" value="1"/>
</dbReference>
<dbReference type="Pfam" id="PF00111">
    <property type="entry name" value="Fer2"/>
    <property type="match status" value="1"/>
</dbReference>
<proteinExistence type="predicted"/>
<dbReference type="Gene3D" id="3.40.50.80">
    <property type="entry name" value="Nucleotide-binding domain of ferredoxin-NADP reductase (FNR) module"/>
    <property type="match status" value="1"/>
</dbReference>
<evidence type="ECO:0000256" key="6">
    <source>
        <dbReference type="ARBA" id="ARBA00023004"/>
    </source>
</evidence>
<dbReference type="InterPro" id="IPR006058">
    <property type="entry name" value="2Fe2S_fd_BS"/>
</dbReference>
<dbReference type="InterPro" id="IPR036010">
    <property type="entry name" value="2Fe-2S_ferredoxin-like_sf"/>
</dbReference>
<feature type="domain" description="2Fe-2S ferredoxin-type" evidence="9">
    <location>
        <begin position="280"/>
        <end position="365"/>
    </location>
</feature>
<dbReference type="PROSITE" id="PS51384">
    <property type="entry name" value="FAD_FR"/>
    <property type="match status" value="1"/>
</dbReference>
<dbReference type="SUPFAM" id="SSF52343">
    <property type="entry name" value="Ferredoxin reductase-like, C-terminal NADP-linked domain"/>
    <property type="match status" value="1"/>
</dbReference>
<keyword evidence="4" id="KW-0479">Metal-binding</keyword>
<name>A0A6M6JRR9_9PSEU</name>
<protein>
    <submittedName>
        <fullName evidence="11">Oxidoreductase</fullName>
    </submittedName>
</protein>
<dbReference type="InterPro" id="IPR039261">
    <property type="entry name" value="FNR_nucleotide-bd"/>
</dbReference>
<dbReference type="GO" id="GO:0051537">
    <property type="term" value="F:2 iron, 2 sulfur cluster binding"/>
    <property type="evidence" value="ECO:0007669"/>
    <property type="project" value="UniProtKB-KW"/>
</dbReference>
<dbReference type="AlphaFoldDB" id="A0A6M6JRR9"/>
<gene>
    <name evidence="11" type="ORF">HOP40_32545</name>
</gene>
<keyword evidence="2" id="KW-0285">Flavoprotein</keyword>
<dbReference type="PANTHER" id="PTHR47354:SF1">
    <property type="entry name" value="CARNITINE MONOOXYGENASE REDUCTASE SUBUNIT"/>
    <property type="match status" value="1"/>
</dbReference>
<dbReference type="KEGG" id="pbro:HOP40_32545"/>
<dbReference type="PANTHER" id="PTHR47354">
    <property type="entry name" value="NADH OXIDOREDUCTASE HCR"/>
    <property type="match status" value="1"/>
</dbReference>
<evidence type="ECO:0000256" key="2">
    <source>
        <dbReference type="ARBA" id="ARBA00022630"/>
    </source>
</evidence>
<keyword evidence="5" id="KW-0560">Oxidoreductase</keyword>
<dbReference type="PROSITE" id="PS51085">
    <property type="entry name" value="2FE2S_FER_2"/>
    <property type="match status" value="1"/>
</dbReference>
<keyword evidence="3" id="KW-0001">2Fe-2S</keyword>
<evidence type="ECO:0000259" key="10">
    <source>
        <dbReference type="PROSITE" id="PS51384"/>
    </source>
</evidence>
<dbReference type="CDD" id="cd06185">
    <property type="entry name" value="PDR_like"/>
    <property type="match status" value="1"/>
</dbReference>
<keyword evidence="7" id="KW-0411">Iron-sulfur</keyword>
<evidence type="ECO:0000256" key="4">
    <source>
        <dbReference type="ARBA" id="ARBA00022723"/>
    </source>
</evidence>
<dbReference type="InterPro" id="IPR050415">
    <property type="entry name" value="MRET"/>
</dbReference>